<dbReference type="AlphaFoldDB" id="A0A3Q3MNZ8"/>
<keyword evidence="3" id="KW-1185">Reference proteome</keyword>
<dbReference type="PANTHER" id="PTHR22803">
    <property type="entry name" value="MANNOSE, PHOSPHOLIPASE, LECTIN RECEPTOR RELATED"/>
    <property type="match status" value="1"/>
</dbReference>
<dbReference type="InterPro" id="IPR016187">
    <property type="entry name" value="CTDL_fold"/>
</dbReference>
<organism evidence="2 3">
    <name type="scientific">Mastacembelus armatus</name>
    <name type="common">zig-zag eel</name>
    <dbReference type="NCBI Taxonomy" id="205130"/>
    <lineage>
        <taxon>Eukaryota</taxon>
        <taxon>Metazoa</taxon>
        <taxon>Chordata</taxon>
        <taxon>Craniata</taxon>
        <taxon>Vertebrata</taxon>
        <taxon>Euteleostomi</taxon>
        <taxon>Actinopterygii</taxon>
        <taxon>Neopterygii</taxon>
        <taxon>Teleostei</taxon>
        <taxon>Neoteleostei</taxon>
        <taxon>Acanthomorphata</taxon>
        <taxon>Anabantaria</taxon>
        <taxon>Synbranchiformes</taxon>
        <taxon>Mastacembelidae</taxon>
        <taxon>Mastacembelus</taxon>
    </lineage>
</organism>
<reference evidence="2" key="1">
    <citation type="submission" date="2025-08" db="UniProtKB">
        <authorList>
            <consortium name="Ensembl"/>
        </authorList>
    </citation>
    <scope>IDENTIFICATION</scope>
</reference>
<evidence type="ECO:0000313" key="2">
    <source>
        <dbReference type="Ensembl" id="ENSMAMP00000024546.2"/>
    </source>
</evidence>
<name>A0A3Q3MNZ8_9TELE</name>
<dbReference type="Ensembl" id="ENSMAMT00000025179.2">
    <property type="protein sequence ID" value="ENSMAMP00000024546.2"/>
    <property type="gene ID" value="ENSMAMG00000016506.2"/>
</dbReference>
<evidence type="ECO:0000259" key="1">
    <source>
        <dbReference type="PROSITE" id="PS50041"/>
    </source>
</evidence>
<proteinExistence type="predicted"/>
<dbReference type="Pfam" id="PF00059">
    <property type="entry name" value="Lectin_C"/>
    <property type="match status" value="1"/>
</dbReference>
<accession>A0A3Q3MNZ8</accession>
<feature type="domain" description="C-type lectin" evidence="1">
    <location>
        <begin position="84"/>
        <end position="168"/>
    </location>
</feature>
<dbReference type="Proteomes" id="UP000261640">
    <property type="component" value="Unplaced"/>
</dbReference>
<dbReference type="GeneTree" id="ENSGT01030000234575"/>
<dbReference type="InParanoid" id="A0A3Q3MNZ8"/>
<dbReference type="STRING" id="205130.ENSMAMP00000024546"/>
<dbReference type="SUPFAM" id="SSF56436">
    <property type="entry name" value="C-type lectin-like"/>
    <property type="match status" value="1"/>
</dbReference>
<protein>
    <recommendedName>
        <fullName evidence="1">C-type lectin domain-containing protein</fullName>
    </recommendedName>
</protein>
<evidence type="ECO:0000313" key="3">
    <source>
        <dbReference type="Proteomes" id="UP000261640"/>
    </source>
</evidence>
<sequence>MSEDIYARPDLTKKVRFQKGEKEEDRNADVYDNNNATIYENSWKERSTLPKSQENTSKDQQQSIFLCLRMKHTNLRCPAGWKRISNSCYFIPLIFLKQNWNDSKKYCESVDAHLVIISNHEEQEFITSLVQTTNLYYWIGLTDQETESQWKWVNGTVATTTEAGEGEPIRRGGAVHGDVLQLLSGILL</sequence>
<reference evidence="2" key="2">
    <citation type="submission" date="2025-09" db="UniProtKB">
        <authorList>
            <consortium name="Ensembl"/>
        </authorList>
    </citation>
    <scope>IDENTIFICATION</scope>
</reference>
<dbReference type="InterPro" id="IPR050111">
    <property type="entry name" value="C-type_lectin/snaclec_domain"/>
</dbReference>
<dbReference type="InterPro" id="IPR016186">
    <property type="entry name" value="C-type_lectin-like/link_sf"/>
</dbReference>
<dbReference type="InterPro" id="IPR001304">
    <property type="entry name" value="C-type_lectin-like"/>
</dbReference>
<dbReference type="PROSITE" id="PS50041">
    <property type="entry name" value="C_TYPE_LECTIN_2"/>
    <property type="match status" value="1"/>
</dbReference>
<dbReference type="Gene3D" id="3.10.100.10">
    <property type="entry name" value="Mannose-Binding Protein A, subunit A"/>
    <property type="match status" value="1"/>
</dbReference>
<dbReference type="SMART" id="SM00034">
    <property type="entry name" value="CLECT"/>
    <property type="match status" value="1"/>
</dbReference>